<evidence type="ECO:0000313" key="13">
    <source>
        <dbReference type="Proteomes" id="UP000254575"/>
    </source>
</evidence>
<evidence type="ECO:0000256" key="2">
    <source>
        <dbReference type="ARBA" id="ARBA00006304"/>
    </source>
</evidence>
<dbReference type="GO" id="GO:0009306">
    <property type="term" value="P:protein secretion"/>
    <property type="evidence" value="ECO:0007669"/>
    <property type="project" value="InterPro"/>
</dbReference>
<organism evidence="12 13">
    <name type="scientific">Suttonella indologenes</name>
    <dbReference type="NCBI Taxonomy" id="13276"/>
    <lineage>
        <taxon>Bacteria</taxon>
        <taxon>Pseudomonadati</taxon>
        <taxon>Pseudomonadota</taxon>
        <taxon>Gammaproteobacteria</taxon>
        <taxon>Cardiobacteriales</taxon>
        <taxon>Cardiobacteriaceae</taxon>
        <taxon>Suttonella</taxon>
    </lineage>
</organism>
<dbReference type="InterPro" id="IPR001775">
    <property type="entry name" value="GspD/PilQ"/>
</dbReference>
<dbReference type="InterPro" id="IPR013355">
    <property type="entry name" value="Pilus_4_PilQ"/>
</dbReference>
<dbReference type="OrthoDB" id="9775455at2"/>
<dbReference type="InterPro" id="IPR004845">
    <property type="entry name" value="T2SS_GspD_CS"/>
</dbReference>
<evidence type="ECO:0000256" key="8">
    <source>
        <dbReference type="ARBA" id="ARBA00023237"/>
    </source>
</evidence>
<evidence type="ECO:0000256" key="3">
    <source>
        <dbReference type="ARBA" id="ARBA00022448"/>
    </source>
</evidence>
<dbReference type="InterPro" id="IPR049371">
    <property type="entry name" value="GspD-like_N0"/>
</dbReference>
<dbReference type="InterPro" id="IPR021731">
    <property type="entry name" value="AMIN_dom"/>
</dbReference>
<name>A0A380MZR3_9GAMM</name>
<reference evidence="12 13" key="1">
    <citation type="submission" date="2018-06" db="EMBL/GenBank/DDBJ databases">
        <authorList>
            <consortium name="Pathogen Informatics"/>
            <person name="Doyle S."/>
        </authorList>
    </citation>
    <scope>NUCLEOTIDE SEQUENCE [LARGE SCALE GENOMIC DNA]</scope>
    <source>
        <strain evidence="12 13">NCTC10717</strain>
    </source>
</reference>
<dbReference type="Gene3D" id="3.30.1370.130">
    <property type="match status" value="1"/>
</dbReference>
<dbReference type="Gene3D" id="3.30.1370.120">
    <property type="match status" value="1"/>
</dbReference>
<keyword evidence="3 9" id="KW-0813">Transport</keyword>
<dbReference type="InterPro" id="IPR051808">
    <property type="entry name" value="Type_IV_pilus_biogenesis"/>
</dbReference>
<dbReference type="InterPro" id="IPR038591">
    <property type="entry name" value="NolW-like_sf"/>
</dbReference>
<dbReference type="PRINTS" id="PR00811">
    <property type="entry name" value="BCTERIALGSPD"/>
</dbReference>
<dbReference type="Pfam" id="PF00263">
    <property type="entry name" value="Secretin"/>
    <property type="match status" value="1"/>
</dbReference>
<feature type="signal peptide" evidence="10">
    <location>
        <begin position="1"/>
        <end position="19"/>
    </location>
</feature>
<keyword evidence="4" id="KW-0812">Transmembrane</keyword>
<dbReference type="PROSITE" id="PS00875">
    <property type="entry name" value="T2SP_D"/>
    <property type="match status" value="1"/>
</dbReference>
<dbReference type="GO" id="GO:0009279">
    <property type="term" value="C:cell outer membrane"/>
    <property type="evidence" value="ECO:0007669"/>
    <property type="project" value="UniProtKB-SubCell"/>
</dbReference>
<dbReference type="EMBL" id="UHIA01000004">
    <property type="protein sequence ID" value="SUO98050.1"/>
    <property type="molecule type" value="Genomic_DNA"/>
</dbReference>
<dbReference type="SMART" id="SM00965">
    <property type="entry name" value="STN"/>
    <property type="match status" value="1"/>
</dbReference>
<keyword evidence="8" id="KW-0998">Cell outer membrane</keyword>
<feature type="chain" id="PRO_5016821307" evidence="10">
    <location>
        <begin position="20"/>
        <end position="733"/>
    </location>
</feature>
<dbReference type="RefSeq" id="WP_115218923.1">
    <property type="nucleotide sequence ID" value="NZ_UHIA01000004.1"/>
</dbReference>
<evidence type="ECO:0000256" key="7">
    <source>
        <dbReference type="ARBA" id="ARBA00023136"/>
    </source>
</evidence>
<dbReference type="InterPro" id="IPR004846">
    <property type="entry name" value="T2SS/T3SS_dom"/>
</dbReference>
<feature type="domain" description="Secretin/TonB short N-terminal" evidence="11">
    <location>
        <begin position="318"/>
        <end position="366"/>
    </location>
</feature>
<evidence type="ECO:0000313" key="12">
    <source>
        <dbReference type="EMBL" id="SUO98050.1"/>
    </source>
</evidence>
<gene>
    <name evidence="12" type="primary">pilQ</name>
    <name evidence="12" type="ORF">NCTC10717_01789</name>
</gene>
<dbReference type="PANTHER" id="PTHR30604">
    <property type="entry name" value="PROTEIN TRANSPORT PROTEIN HOFQ"/>
    <property type="match status" value="1"/>
</dbReference>
<dbReference type="InterPro" id="IPR005644">
    <property type="entry name" value="NolW-like"/>
</dbReference>
<accession>A0A380MZR3</accession>
<protein>
    <submittedName>
        <fullName evidence="12">Type IV pilus biogenesis and competence protein pilQ</fullName>
    </submittedName>
</protein>
<dbReference type="Gene3D" id="2.60.40.3470">
    <property type="match status" value="1"/>
</dbReference>
<evidence type="ECO:0000256" key="1">
    <source>
        <dbReference type="ARBA" id="ARBA00004442"/>
    </source>
</evidence>
<evidence type="ECO:0000256" key="5">
    <source>
        <dbReference type="ARBA" id="ARBA00022729"/>
    </source>
</evidence>
<evidence type="ECO:0000256" key="10">
    <source>
        <dbReference type="SAM" id="SignalP"/>
    </source>
</evidence>
<comment type="similarity">
    <text evidence="2">Belongs to the bacterial secretin family. PilQ subfamily.</text>
</comment>
<evidence type="ECO:0000256" key="9">
    <source>
        <dbReference type="RuleBase" id="RU004004"/>
    </source>
</evidence>
<evidence type="ECO:0000256" key="4">
    <source>
        <dbReference type="ARBA" id="ARBA00022692"/>
    </source>
</evidence>
<dbReference type="Pfam" id="PF11741">
    <property type="entry name" value="AMIN"/>
    <property type="match status" value="2"/>
</dbReference>
<sequence>MMKKILCSCILLASSGSFAAAITAVNASNAPSGAYEIVFKNAAVLPTSFNTTSPASIVLDFPNTSSALANRETAVNQNGIYSVNVIPGDARTRAVINLAAPAAYDVRLVGSDVHVALRGNQVIAAAPAINTSNNSALFNQTSAAPMVPVALNTQAPAPINNMAKSVPDLAPMFHKNADKGGVLTFTLPSKDTLVSVKTEGASIVATISSYKVPKAGQKRLDVADYGSPVRYVDILPSGADSKIVLNMGRNAYEYVTYTNGNEYNIEIKRPSTDENAQRLRELSGFGSGKQYTGQPLSLNFQDIEVRAVLQIIAEFTNNNIVVSDTVVGNITLRLDNVPWDQALDIIMKTKGLAMRKVDRVIYIAPEAELNKMEIDALAAYKEKQGLQPSNTELIQLKYAKASDILKIILESRNNINSNNNANVGDRNEDSILSSKGSVAVDERTNSLMVTDIPENIQRVRDLIAKLDEPVRQVLIDSRLVITSDEYSRAFGSRFGISFRGDKGTDSWSGSGTLSGTSAGTLGDRLGVNLAPNFLSTDITGTNPTAGYGISILGQEVLVDLELRALQAEGLSEIVSSPRVVTQDGYKALISKGEEIPYSKVSDSGTETEFKDAKLSMEVTPRIAPNDRVSMEIHITKDDVSNRLVNGEPGINTNEILTKVEVQNGETIVLGGIYEQTQTTGEAKVPLLGDIPVIGNVFKNTNKIFNKDELLVFITPRIIDRKLTDTDKFSNLRQ</sequence>
<dbReference type="InterPro" id="IPR011662">
    <property type="entry name" value="Secretin/TonB_short_N"/>
</dbReference>
<dbReference type="Pfam" id="PF03958">
    <property type="entry name" value="Secretin_N"/>
    <property type="match status" value="1"/>
</dbReference>
<keyword evidence="5 10" id="KW-0732">Signal</keyword>
<evidence type="ECO:0000256" key="6">
    <source>
        <dbReference type="ARBA" id="ARBA00022927"/>
    </source>
</evidence>
<dbReference type="Pfam" id="PF21305">
    <property type="entry name" value="type_II_gspD_N0"/>
    <property type="match status" value="1"/>
</dbReference>
<proteinExistence type="inferred from homology"/>
<keyword evidence="6" id="KW-0653">Protein transport</keyword>
<dbReference type="Gene3D" id="2.60.40.3500">
    <property type="match status" value="1"/>
</dbReference>
<keyword evidence="13" id="KW-1185">Reference proteome</keyword>
<comment type="subcellular location">
    <subcellularLocation>
        <location evidence="1 9">Cell outer membrane</location>
    </subcellularLocation>
</comment>
<dbReference type="PANTHER" id="PTHR30604:SF1">
    <property type="entry name" value="DNA UTILIZATION PROTEIN HOFQ"/>
    <property type="match status" value="1"/>
</dbReference>
<dbReference type="AlphaFoldDB" id="A0A380MZR3"/>
<dbReference type="Proteomes" id="UP000254575">
    <property type="component" value="Unassembled WGS sequence"/>
</dbReference>
<keyword evidence="7" id="KW-0472">Membrane</keyword>
<dbReference type="NCBIfam" id="TIGR02515">
    <property type="entry name" value="IV_pilus_PilQ"/>
    <property type="match status" value="1"/>
</dbReference>
<evidence type="ECO:0000259" key="11">
    <source>
        <dbReference type="SMART" id="SM00965"/>
    </source>
</evidence>